<reference evidence="1 2" key="1">
    <citation type="journal article" date="2012" name="J. Bacteriol.">
        <title>Complete genome sequence of Mycoplasma wenyonii strain Massachusetts.</title>
        <authorList>
            <person name="Dos Santos A.P."/>
            <person name="Guimaraes A.M."/>
            <person name="do Nascimento N.C."/>
            <person name="Sanmiguel P.J."/>
            <person name="Messick J.B."/>
        </authorList>
    </citation>
    <scope>NUCLEOTIDE SEQUENCE [LARGE SCALE GENOMIC DNA]</scope>
    <source>
        <strain evidence="1 2">Massachusetts</strain>
    </source>
</reference>
<evidence type="ECO:0000313" key="2">
    <source>
        <dbReference type="Proteomes" id="UP000009005"/>
    </source>
</evidence>
<keyword evidence="2" id="KW-1185">Reference proteome</keyword>
<evidence type="ECO:0000313" key="1">
    <source>
        <dbReference type="EMBL" id="AFN65407.1"/>
    </source>
</evidence>
<dbReference type="KEGG" id="mwe:WEN_03130"/>
<sequence>MKIQGKEGILLLSRLLGISPNLLRKILIVASSGGSPAFYFGSPDIFNFGANRKIKWTLKDNGEVKGTEKVVEKGDSGWTSKEKKWQGLEVDKWNLVEDDGAKTIYKLMIKKEWTREESSFSGNNSVKGGLGLFKVSLKKTGGRGISQVTLEEVSTEEARAVWLIVAKSQKSTYLIPAVRVTGGGLGHYRGSNKCWDKVNEIWNNGVNNLSGWKGSGRLNDKENEELKNKLRNGFIIGRGGRGYGGGLGWGSKGGRSSDIASFVEKKQGRKQGDVVIYKNAGILVRKNDRKKVCERGNAETRYFPLDIKVLGESELKELKGRSKASWSEVEVSEQIEEVGIYKWEEVMISEVFVSF</sequence>
<organism evidence="1 2">
    <name type="scientific">Mycoplasma wenyonii (strain Massachusetts)</name>
    <name type="common">Eperythrozoon wenyonii</name>
    <dbReference type="NCBI Taxonomy" id="1197325"/>
    <lineage>
        <taxon>Bacteria</taxon>
        <taxon>Bacillati</taxon>
        <taxon>Mycoplasmatota</taxon>
        <taxon>Mollicutes</taxon>
        <taxon>Mycoplasmataceae</taxon>
        <taxon>Mycoplasma</taxon>
    </lineage>
</organism>
<protein>
    <submittedName>
        <fullName evidence="1">Uncharacterized protein</fullName>
    </submittedName>
</protein>
<gene>
    <name evidence="1" type="ordered locus">WEN_03130</name>
</gene>
<dbReference type="EMBL" id="CP003703">
    <property type="protein sequence ID" value="AFN65407.1"/>
    <property type="molecule type" value="Genomic_DNA"/>
</dbReference>
<accession>I6ZFL1</accession>
<dbReference type="PATRIC" id="fig|1197325.3.peg.678"/>
<proteinExistence type="predicted"/>
<name>I6ZFL1_MYCWM</name>
<dbReference type="Proteomes" id="UP000009005">
    <property type="component" value="Chromosome"/>
</dbReference>
<dbReference type="HOGENOM" id="CLU_064276_0_0_14"/>
<dbReference type="AlphaFoldDB" id="I6ZFL1"/>